<sequence>MLSCGGMEDRNKEGKLMVSPYVLTYIHLHLLIKRIAVDALICVETRRVAMICAAAAPAVLFDDSKQCVVKTANLLLLLDPWSLQSDHNTAIHSAQVQISCVVCLCSMFLVLQDLN</sequence>
<comment type="caution">
    <text evidence="1">The sequence shown here is derived from an EMBL/GenBank/DDBJ whole genome shotgun (WGS) entry which is preliminary data.</text>
</comment>
<name>A0ABV0UN23_9TELE</name>
<keyword evidence="2" id="KW-1185">Reference proteome</keyword>
<evidence type="ECO:0000313" key="1">
    <source>
        <dbReference type="EMBL" id="MEQ2246633.1"/>
    </source>
</evidence>
<protein>
    <submittedName>
        <fullName evidence="1">Uncharacterized protein</fullName>
    </submittedName>
</protein>
<organism evidence="1 2">
    <name type="scientific">Ilyodon furcidens</name>
    <name type="common">goldbreast splitfin</name>
    <dbReference type="NCBI Taxonomy" id="33524"/>
    <lineage>
        <taxon>Eukaryota</taxon>
        <taxon>Metazoa</taxon>
        <taxon>Chordata</taxon>
        <taxon>Craniata</taxon>
        <taxon>Vertebrata</taxon>
        <taxon>Euteleostomi</taxon>
        <taxon>Actinopterygii</taxon>
        <taxon>Neopterygii</taxon>
        <taxon>Teleostei</taxon>
        <taxon>Neoteleostei</taxon>
        <taxon>Acanthomorphata</taxon>
        <taxon>Ovalentaria</taxon>
        <taxon>Atherinomorphae</taxon>
        <taxon>Cyprinodontiformes</taxon>
        <taxon>Goodeidae</taxon>
        <taxon>Ilyodon</taxon>
    </lineage>
</organism>
<dbReference type="EMBL" id="JAHRIQ010081160">
    <property type="protein sequence ID" value="MEQ2246633.1"/>
    <property type="molecule type" value="Genomic_DNA"/>
</dbReference>
<reference evidence="1 2" key="1">
    <citation type="submission" date="2021-06" db="EMBL/GenBank/DDBJ databases">
        <authorList>
            <person name="Palmer J.M."/>
        </authorList>
    </citation>
    <scope>NUCLEOTIDE SEQUENCE [LARGE SCALE GENOMIC DNA]</scope>
    <source>
        <strain evidence="2">if_2019</strain>
        <tissue evidence="1">Muscle</tissue>
    </source>
</reference>
<evidence type="ECO:0000313" key="2">
    <source>
        <dbReference type="Proteomes" id="UP001482620"/>
    </source>
</evidence>
<accession>A0ABV0UN23</accession>
<dbReference type="Proteomes" id="UP001482620">
    <property type="component" value="Unassembled WGS sequence"/>
</dbReference>
<proteinExistence type="predicted"/>
<gene>
    <name evidence="1" type="ORF">ILYODFUR_001436</name>
</gene>